<organism evidence="2 3">
    <name type="scientific">Vibrio nitrifigilis</name>
    <dbReference type="NCBI Taxonomy" id="2789781"/>
    <lineage>
        <taxon>Bacteria</taxon>
        <taxon>Pseudomonadati</taxon>
        <taxon>Pseudomonadota</taxon>
        <taxon>Gammaproteobacteria</taxon>
        <taxon>Vibrionales</taxon>
        <taxon>Vibrionaceae</taxon>
        <taxon>Vibrio</taxon>
    </lineage>
</organism>
<gene>
    <name evidence="2" type="ORF">I1A42_12585</name>
</gene>
<protein>
    <submittedName>
        <fullName evidence="2">Type II secretion system protein</fullName>
    </submittedName>
</protein>
<sequence>MIKRAFLGFTLVELIVVMLLVSIISVVAYSRLIGSSSFSAYTAQEQAISVIRQVQISRMQSNLVNPVSNSHYVLTITSDCVGSVTGCSASNDELRSDRVQESGVNFYSSPAMNTIAFDLLGNPLGSASSGVTITIQSNGNTTQVCINEQGYVHQGGC</sequence>
<dbReference type="Pfam" id="PF07963">
    <property type="entry name" value="N_methyl"/>
    <property type="match status" value="1"/>
</dbReference>
<keyword evidence="3" id="KW-1185">Reference proteome</keyword>
<name>A0ABS0GG11_9VIBR</name>
<evidence type="ECO:0000313" key="2">
    <source>
        <dbReference type="EMBL" id="MBF9001357.1"/>
    </source>
</evidence>
<evidence type="ECO:0000256" key="1">
    <source>
        <dbReference type="SAM" id="Phobius"/>
    </source>
</evidence>
<reference evidence="2 3" key="1">
    <citation type="submission" date="2020-11" db="EMBL/GenBank/DDBJ databases">
        <title>Vibrio nitrifigilis sp. nov., a marine nitrogen-fixing bacterium isolated from the lagoon sediment of an islet inside an atoll.</title>
        <authorList>
            <person name="Wang L.-T."/>
            <person name="Shieh W.Y."/>
        </authorList>
    </citation>
    <scope>NUCLEOTIDE SEQUENCE [LARGE SCALE GENOMIC DNA]</scope>
    <source>
        <strain evidence="2 3">NFV-1</strain>
    </source>
</reference>
<dbReference type="Proteomes" id="UP000597206">
    <property type="component" value="Unassembled WGS sequence"/>
</dbReference>
<dbReference type="EMBL" id="JADPMR010000001">
    <property type="protein sequence ID" value="MBF9001357.1"/>
    <property type="molecule type" value="Genomic_DNA"/>
</dbReference>
<dbReference type="NCBIfam" id="TIGR02532">
    <property type="entry name" value="IV_pilin_GFxxxE"/>
    <property type="match status" value="1"/>
</dbReference>
<dbReference type="InterPro" id="IPR045584">
    <property type="entry name" value="Pilin-like"/>
</dbReference>
<proteinExistence type="predicted"/>
<accession>A0ABS0GG11</accession>
<dbReference type="RefSeq" id="WP_196123648.1">
    <property type="nucleotide sequence ID" value="NZ_JADPMR010000001.1"/>
</dbReference>
<keyword evidence="1" id="KW-1133">Transmembrane helix</keyword>
<feature type="transmembrane region" description="Helical" evidence="1">
    <location>
        <begin position="6"/>
        <end position="29"/>
    </location>
</feature>
<dbReference type="Gene3D" id="3.30.700.10">
    <property type="entry name" value="Glycoprotein, Type 4 Pilin"/>
    <property type="match status" value="1"/>
</dbReference>
<keyword evidence="1" id="KW-0472">Membrane</keyword>
<evidence type="ECO:0000313" key="3">
    <source>
        <dbReference type="Proteomes" id="UP000597206"/>
    </source>
</evidence>
<comment type="caution">
    <text evidence="2">The sequence shown here is derived from an EMBL/GenBank/DDBJ whole genome shotgun (WGS) entry which is preliminary data.</text>
</comment>
<dbReference type="InterPro" id="IPR012902">
    <property type="entry name" value="N_methyl_site"/>
</dbReference>
<keyword evidence="1" id="KW-0812">Transmembrane</keyword>
<dbReference type="SUPFAM" id="SSF54523">
    <property type="entry name" value="Pili subunits"/>
    <property type="match status" value="1"/>
</dbReference>